<name>A0A2W5HI39_9BACT</name>
<dbReference type="GO" id="GO:0055129">
    <property type="term" value="P:L-proline biosynthetic process"/>
    <property type="evidence" value="ECO:0007669"/>
    <property type="project" value="UniProtKB-UniRule"/>
</dbReference>
<keyword evidence="4" id="KW-0963">Cytoplasm</keyword>
<evidence type="ECO:0000259" key="7">
    <source>
        <dbReference type="Pfam" id="PF03807"/>
    </source>
</evidence>
<sequence length="256" mass="27375">MQQKILLVGCGKMGSALLEQWNKNIGYHIFVLDPSTKRGYESLASLPVKQFNIIVLAVKPQVMDKVLSELTRRVTSSLYVSIAAGKTLKYLEKNLPPNQAIIRTMPNTPAMVGKGMTVACANALVSSAQKTSIKALFENVGQFEWVADETFMDAVTAVSGSGPAYVFLLIEELAKAGAELGLPADLAMKLARQTVIGSAALAEAQKDIPIETLRKNVTSPGGTTEAALEILTDPRGLSLLIQKAISAASTRSRELS</sequence>
<dbReference type="InterPro" id="IPR008927">
    <property type="entry name" value="6-PGluconate_DH-like_C_sf"/>
</dbReference>
<dbReference type="EC" id="1.5.1.2" evidence="4 5"/>
<comment type="caution">
    <text evidence="9">The sequence shown here is derived from an EMBL/GenBank/DDBJ whole genome shotgun (WGS) entry which is preliminary data.</text>
</comment>
<comment type="subcellular location">
    <subcellularLocation>
        <location evidence="4">Cytoplasm</location>
    </subcellularLocation>
</comment>
<dbReference type="PANTHER" id="PTHR11645">
    <property type="entry name" value="PYRROLINE-5-CARBOXYLATE REDUCTASE"/>
    <property type="match status" value="1"/>
</dbReference>
<comment type="pathway">
    <text evidence="4">Amino-acid biosynthesis; L-proline biosynthesis; L-proline from L-glutamate 5-semialdehyde: step 1/1.</text>
</comment>
<gene>
    <name evidence="4" type="primary">proC</name>
    <name evidence="9" type="ORF">DI586_07265</name>
</gene>
<comment type="similarity">
    <text evidence="1 4">Belongs to the pyrroline-5-carboxylate reductase family.</text>
</comment>
<comment type="function">
    <text evidence="4">Catalyzes the reduction of 1-pyrroline-5-carboxylate (PCA) to L-proline.</text>
</comment>
<dbReference type="InterPro" id="IPR028939">
    <property type="entry name" value="P5C_Rdtase_cat_N"/>
</dbReference>
<dbReference type="Proteomes" id="UP000249739">
    <property type="component" value="Unassembled WGS sequence"/>
</dbReference>
<comment type="catalytic activity">
    <reaction evidence="4">
        <text>L-proline + NADP(+) = (S)-1-pyrroline-5-carboxylate + NADPH + 2 H(+)</text>
        <dbReference type="Rhea" id="RHEA:14109"/>
        <dbReference type="ChEBI" id="CHEBI:15378"/>
        <dbReference type="ChEBI" id="CHEBI:17388"/>
        <dbReference type="ChEBI" id="CHEBI:57783"/>
        <dbReference type="ChEBI" id="CHEBI:58349"/>
        <dbReference type="ChEBI" id="CHEBI:60039"/>
        <dbReference type="EC" id="1.5.1.2"/>
    </reaction>
</comment>
<dbReference type="InterPro" id="IPR000304">
    <property type="entry name" value="Pyrroline-COOH_reductase"/>
</dbReference>
<evidence type="ECO:0000256" key="1">
    <source>
        <dbReference type="ARBA" id="ARBA00005525"/>
    </source>
</evidence>
<evidence type="ECO:0000313" key="10">
    <source>
        <dbReference type="Proteomes" id="UP000249739"/>
    </source>
</evidence>
<comment type="catalytic activity">
    <reaction evidence="4">
        <text>L-proline + NAD(+) = (S)-1-pyrroline-5-carboxylate + NADH + 2 H(+)</text>
        <dbReference type="Rhea" id="RHEA:14105"/>
        <dbReference type="ChEBI" id="CHEBI:15378"/>
        <dbReference type="ChEBI" id="CHEBI:17388"/>
        <dbReference type="ChEBI" id="CHEBI:57540"/>
        <dbReference type="ChEBI" id="CHEBI:57945"/>
        <dbReference type="ChEBI" id="CHEBI:60039"/>
        <dbReference type="EC" id="1.5.1.2"/>
    </reaction>
</comment>
<feature type="domain" description="Pyrroline-5-carboxylate reductase dimerisation" evidence="8">
    <location>
        <begin position="149"/>
        <end position="255"/>
    </location>
</feature>
<dbReference type="PIRSF" id="PIRSF000193">
    <property type="entry name" value="Pyrrol-5-carb_rd"/>
    <property type="match status" value="1"/>
</dbReference>
<evidence type="ECO:0000313" key="9">
    <source>
        <dbReference type="EMBL" id="PZP55332.1"/>
    </source>
</evidence>
<dbReference type="GO" id="GO:0004735">
    <property type="term" value="F:pyrroline-5-carboxylate reductase activity"/>
    <property type="evidence" value="ECO:0007669"/>
    <property type="project" value="UniProtKB-UniRule"/>
</dbReference>
<evidence type="ECO:0000256" key="2">
    <source>
        <dbReference type="ARBA" id="ARBA00022857"/>
    </source>
</evidence>
<evidence type="ECO:0000256" key="5">
    <source>
        <dbReference type="NCBIfam" id="TIGR00112"/>
    </source>
</evidence>
<dbReference type="FunFam" id="1.10.3730.10:FF:000001">
    <property type="entry name" value="Pyrroline-5-carboxylate reductase"/>
    <property type="match status" value="1"/>
</dbReference>
<dbReference type="PANTHER" id="PTHR11645:SF0">
    <property type="entry name" value="PYRROLINE-5-CARBOXYLATE REDUCTASE 3"/>
    <property type="match status" value="1"/>
</dbReference>
<keyword evidence="4" id="KW-0641">Proline biosynthesis</keyword>
<evidence type="ECO:0000256" key="4">
    <source>
        <dbReference type="HAMAP-Rule" id="MF_01925"/>
    </source>
</evidence>
<feature type="domain" description="Pyrroline-5-carboxylate reductase catalytic N-terminal" evidence="7">
    <location>
        <begin position="4"/>
        <end position="85"/>
    </location>
</feature>
<proteinExistence type="inferred from homology"/>
<dbReference type="NCBIfam" id="TIGR00112">
    <property type="entry name" value="proC"/>
    <property type="match status" value="1"/>
</dbReference>
<dbReference type="Pfam" id="PF03807">
    <property type="entry name" value="F420_oxidored"/>
    <property type="match status" value="1"/>
</dbReference>
<dbReference type="InterPro" id="IPR029036">
    <property type="entry name" value="P5CR_dimer"/>
</dbReference>
<keyword evidence="2 4" id="KW-0521">NADP</keyword>
<organism evidence="9 10">
    <name type="scientific">Micavibrio aeruginosavorus</name>
    <dbReference type="NCBI Taxonomy" id="349221"/>
    <lineage>
        <taxon>Bacteria</taxon>
        <taxon>Pseudomonadati</taxon>
        <taxon>Bdellovibrionota</taxon>
        <taxon>Bdellovibrionia</taxon>
        <taxon>Bdellovibrionales</taxon>
        <taxon>Pseudobdellovibrionaceae</taxon>
        <taxon>Micavibrio</taxon>
    </lineage>
</organism>
<feature type="binding site" evidence="6">
    <location>
        <begin position="57"/>
        <end position="60"/>
    </location>
    <ligand>
        <name>NADP(+)</name>
        <dbReference type="ChEBI" id="CHEBI:58349"/>
    </ligand>
</feature>
<keyword evidence="3 4" id="KW-0560">Oxidoreductase</keyword>
<dbReference type="Gene3D" id="3.40.50.720">
    <property type="entry name" value="NAD(P)-binding Rossmann-like Domain"/>
    <property type="match status" value="1"/>
</dbReference>
<keyword evidence="4" id="KW-0028">Amino-acid biosynthesis</keyword>
<dbReference type="UniPathway" id="UPA00098">
    <property type="reaction ID" value="UER00361"/>
</dbReference>
<dbReference type="SUPFAM" id="SSF51735">
    <property type="entry name" value="NAD(P)-binding Rossmann-fold domains"/>
    <property type="match status" value="1"/>
</dbReference>
<dbReference type="AlphaFoldDB" id="A0A2W5HI39"/>
<protein>
    <recommendedName>
        <fullName evidence="4 5">Pyrroline-5-carboxylate reductase</fullName>
        <shortName evidence="4">P5C reductase</shortName>
        <shortName evidence="4">P5CR</shortName>
        <ecNumber evidence="4 5">1.5.1.2</ecNumber>
    </recommendedName>
    <alternativeName>
        <fullName evidence="4">PCA reductase</fullName>
    </alternativeName>
</protein>
<dbReference type="HAMAP" id="MF_01925">
    <property type="entry name" value="P5C_reductase"/>
    <property type="match status" value="1"/>
</dbReference>
<evidence type="ECO:0000259" key="8">
    <source>
        <dbReference type="Pfam" id="PF14748"/>
    </source>
</evidence>
<dbReference type="SUPFAM" id="SSF48179">
    <property type="entry name" value="6-phosphogluconate dehydrogenase C-terminal domain-like"/>
    <property type="match status" value="1"/>
</dbReference>
<dbReference type="EMBL" id="QFOT01000075">
    <property type="protein sequence ID" value="PZP55332.1"/>
    <property type="molecule type" value="Genomic_DNA"/>
</dbReference>
<accession>A0A2W5HI39</accession>
<dbReference type="InterPro" id="IPR036291">
    <property type="entry name" value="NAD(P)-bd_dom_sf"/>
</dbReference>
<evidence type="ECO:0000256" key="3">
    <source>
        <dbReference type="ARBA" id="ARBA00023002"/>
    </source>
</evidence>
<evidence type="ECO:0000256" key="6">
    <source>
        <dbReference type="PIRSR" id="PIRSR000193-1"/>
    </source>
</evidence>
<dbReference type="Gene3D" id="1.10.3730.10">
    <property type="entry name" value="ProC C-terminal domain-like"/>
    <property type="match status" value="1"/>
</dbReference>
<dbReference type="Pfam" id="PF14748">
    <property type="entry name" value="P5CR_dimer"/>
    <property type="match status" value="1"/>
</dbReference>
<dbReference type="GO" id="GO:0005737">
    <property type="term" value="C:cytoplasm"/>
    <property type="evidence" value="ECO:0007669"/>
    <property type="project" value="UniProtKB-SubCell"/>
</dbReference>
<reference evidence="9 10" key="1">
    <citation type="submission" date="2017-08" db="EMBL/GenBank/DDBJ databases">
        <title>Infants hospitalized years apart are colonized by the same room-sourced microbial strains.</title>
        <authorList>
            <person name="Brooks B."/>
            <person name="Olm M.R."/>
            <person name="Firek B.A."/>
            <person name="Baker R."/>
            <person name="Thomas B.C."/>
            <person name="Morowitz M.J."/>
            <person name="Banfield J.F."/>
        </authorList>
    </citation>
    <scope>NUCLEOTIDE SEQUENCE [LARGE SCALE GENOMIC DNA]</scope>
    <source>
        <strain evidence="9">S2_006_000_R2_64</strain>
    </source>
</reference>